<gene>
    <name evidence="1" type="ORF">EV197_1496</name>
</gene>
<comment type="caution">
    <text evidence="1">The sequence shown here is derived from an EMBL/GenBank/DDBJ whole genome shotgun (WGS) entry which is preliminary data.</text>
</comment>
<dbReference type="EMBL" id="SGXE01000001">
    <property type="protein sequence ID" value="RZT00260.1"/>
    <property type="molecule type" value="Genomic_DNA"/>
</dbReference>
<name>A0A4V2F7L7_9FLAO</name>
<evidence type="ECO:0000313" key="2">
    <source>
        <dbReference type="Proteomes" id="UP000292262"/>
    </source>
</evidence>
<dbReference type="AlphaFoldDB" id="A0A4V2F7L7"/>
<organism evidence="1 2">
    <name type="scientific">Aquimarina brevivitae</name>
    <dbReference type="NCBI Taxonomy" id="323412"/>
    <lineage>
        <taxon>Bacteria</taxon>
        <taxon>Pseudomonadati</taxon>
        <taxon>Bacteroidota</taxon>
        <taxon>Flavobacteriia</taxon>
        <taxon>Flavobacteriales</taxon>
        <taxon>Flavobacteriaceae</taxon>
        <taxon>Aquimarina</taxon>
    </lineage>
</organism>
<keyword evidence="2" id="KW-1185">Reference proteome</keyword>
<proteinExistence type="predicted"/>
<protein>
    <submittedName>
        <fullName evidence="1">Uncharacterized protein</fullName>
    </submittedName>
</protein>
<dbReference type="Proteomes" id="UP000292262">
    <property type="component" value="Unassembled WGS sequence"/>
</dbReference>
<accession>A0A4V2F7L7</accession>
<sequence length="44" mass="5540">MLLNAYNSFKINYFTFKKINFSCFYHNYKIKFSLKNYLEDHLYD</sequence>
<evidence type="ECO:0000313" key="1">
    <source>
        <dbReference type="EMBL" id="RZT00260.1"/>
    </source>
</evidence>
<reference evidence="1 2" key="1">
    <citation type="submission" date="2019-02" db="EMBL/GenBank/DDBJ databases">
        <title>Genomic Encyclopedia of Type Strains, Phase IV (KMG-IV): sequencing the most valuable type-strain genomes for metagenomic binning, comparative biology and taxonomic classification.</title>
        <authorList>
            <person name="Goeker M."/>
        </authorList>
    </citation>
    <scope>NUCLEOTIDE SEQUENCE [LARGE SCALE GENOMIC DNA]</scope>
    <source>
        <strain evidence="1 2">DSM 17196</strain>
    </source>
</reference>